<reference evidence="4" key="1">
    <citation type="submission" date="2018-05" db="EMBL/GenBank/DDBJ databases">
        <authorList>
            <person name="Lanie J.A."/>
            <person name="Ng W.-L."/>
            <person name="Kazmierczak K.M."/>
            <person name="Andrzejewski T.M."/>
            <person name="Davidsen T.M."/>
            <person name="Wayne K.J."/>
            <person name="Tettelin H."/>
            <person name="Glass J.I."/>
            <person name="Rusch D."/>
            <person name="Podicherti R."/>
            <person name="Tsui H.-C.T."/>
            <person name="Winkler M.E."/>
        </authorList>
    </citation>
    <scope>NUCLEOTIDE SEQUENCE</scope>
</reference>
<evidence type="ECO:0000256" key="2">
    <source>
        <dbReference type="ARBA" id="ARBA00022777"/>
    </source>
</evidence>
<dbReference type="GO" id="GO:0016301">
    <property type="term" value="F:kinase activity"/>
    <property type="evidence" value="ECO:0007669"/>
    <property type="project" value="UniProtKB-KW"/>
</dbReference>
<feature type="domain" description="Carbohydrate kinase PfkB" evidence="3">
    <location>
        <begin position="144"/>
        <end position="275"/>
    </location>
</feature>
<dbReference type="InterPro" id="IPR029056">
    <property type="entry name" value="Ribokinase-like"/>
</dbReference>
<dbReference type="EMBL" id="UINC01059571">
    <property type="protein sequence ID" value="SVB83134.1"/>
    <property type="molecule type" value="Genomic_DNA"/>
</dbReference>
<dbReference type="GO" id="GO:0005829">
    <property type="term" value="C:cytosol"/>
    <property type="evidence" value="ECO:0007669"/>
    <property type="project" value="TreeGrafter"/>
</dbReference>
<gene>
    <name evidence="4" type="ORF">METZ01_LOCUS235988</name>
</gene>
<proteinExistence type="predicted"/>
<dbReference type="PANTHER" id="PTHR10584">
    <property type="entry name" value="SUGAR KINASE"/>
    <property type="match status" value="1"/>
</dbReference>
<accession>A0A382H772</accession>
<dbReference type="InterPro" id="IPR002173">
    <property type="entry name" value="Carboh/pur_kinase_PfkB_CS"/>
</dbReference>
<keyword evidence="1" id="KW-0808">Transferase</keyword>
<dbReference type="AlphaFoldDB" id="A0A382H772"/>
<dbReference type="SUPFAM" id="SSF53613">
    <property type="entry name" value="Ribokinase-like"/>
    <property type="match status" value="1"/>
</dbReference>
<name>A0A382H772_9ZZZZ</name>
<dbReference type="Pfam" id="PF00294">
    <property type="entry name" value="PfkB"/>
    <property type="match status" value="1"/>
</dbReference>
<sequence length="297" mass="32481">MSTRSITVVGSVALDTIETPFNRKENLIGGSATYATIASGRSSPVYPVGIVGNDFPKDGFEIFQKYSADLSDFQMVTGNTFRWGGRYDHTMDNRETLFTELGVFETFSPILSQTCRNSDYLFLANIHPVLQLSVMDQMEGHPIVIVDTMNLWIDTAKEKLFEVIKNCDIFLINDSEAELLSGQKSLEKAAEIFLELGPKKVIIKRGSKGCVSFSDKNTISIGIFPVKNVVDSTGAGDTFGGGYITGIASGLGEMESIILASALASVCVEDFGVQALLSLKDEELIYRQKIIRESVNP</sequence>
<dbReference type="InterPro" id="IPR011611">
    <property type="entry name" value="PfkB_dom"/>
</dbReference>
<evidence type="ECO:0000256" key="1">
    <source>
        <dbReference type="ARBA" id="ARBA00022679"/>
    </source>
</evidence>
<protein>
    <recommendedName>
        <fullName evidence="3">Carbohydrate kinase PfkB domain-containing protein</fullName>
    </recommendedName>
</protein>
<keyword evidence="2" id="KW-0418">Kinase</keyword>
<dbReference type="PROSITE" id="PS00584">
    <property type="entry name" value="PFKB_KINASES_2"/>
    <property type="match status" value="1"/>
</dbReference>
<evidence type="ECO:0000259" key="3">
    <source>
        <dbReference type="Pfam" id="PF00294"/>
    </source>
</evidence>
<dbReference type="PANTHER" id="PTHR10584:SF166">
    <property type="entry name" value="RIBOKINASE"/>
    <property type="match status" value="1"/>
</dbReference>
<evidence type="ECO:0000313" key="4">
    <source>
        <dbReference type="EMBL" id="SVB83134.1"/>
    </source>
</evidence>
<dbReference type="Gene3D" id="3.40.1190.20">
    <property type="match status" value="1"/>
</dbReference>
<organism evidence="4">
    <name type="scientific">marine metagenome</name>
    <dbReference type="NCBI Taxonomy" id="408172"/>
    <lineage>
        <taxon>unclassified sequences</taxon>
        <taxon>metagenomes</taxon>
        <taxon>ecological metagenomes</taxon>
    </lineage>
</organism>